<comment type="caution">
    <text evidence="3">The sequence shown here is derived from an EMBL/GenBank/DDBJ whole genome shotgun (WGS) entry which is preliminary data.</text>
</comment>
<keyword evidence="1" id="KW-1133">Transmembrane helix</keyword>
<evidence type="ECO:0000313" key="4">
    <source>
        <dbReference type="Proteomes" id="UP000447434"/>
    </source>
</evidence>
<feature type="transmembrane region" description="Helical" evidence="1">
    <location>
        <begin position="65"/>
        <end position="88"/>
    </location>
</feature>
<dbReference type="Proteomes" id="UP000447434">
    <property type="component" value="Chromosome 18"/>
</dbReference>
<keyword evidence="4" id="KW-1185">Reference proteome</keyword>
<dbReference type="InterPro" id="IPR029472">
    <property type="entry name" value="Copia-like_N"/>
</dbReference>
<organism evidence="3 4">
    <name type="scientific">Lupinus albus</name>
    <name type="common">White lupine</name>
    <name type="synonym">Lupinus termis</name>
    <dbReference type="NCBI Taxonomy" id="3870"/>
    <lineage>
        <taxon>Eukaryota</taxon>
        <taxon>Viridiplantae</taxon>
        <taxon>Streptophyta</taxon>
        <taxon>Embryophyta</taxon>
        <taxon>Tracheophyta</taxon>
        <taxon>Spermatophyta</taxon>
        <taxon>Magnoliopsida</taxon>
        <taxon>eudicotyledons</taxon>
        <taxon>Gunneridae</taxon>
        <taxon>Pentapetalae</taxon>
        <taxon>rosids</taxon>
        <taxon>fabids</taxon>
        <taxon>Fabales</taxon>
        <taxon>Fabaceae</taxon>
        <taxon>Papilionoideae</taxon>
        <taxon>50 kb inversion clade</taxon>
        <taxon>genistoids sensu lato</taxon>
        <taxon>core genistoids</taxon>
        <taxon>Genisteae</taxon>
        <taxon>Lupinus</taxon>
    </lineage>
</organism>
<accession>A0A6A4NKQ7</accession>
<sequence>MFLLLDCLFPQLTTQLTFNVLIFRRSCSCFWVPSSFLLLCSGRSASAFCRSEISVLDSQFSLSEFFRFSVSLSLCISISLLLCLLVMATERDDSLQSISVQLNGSSNYAYWSYVMRNFLIGKRMWGYVS</sequence>
<feature type="domain" description="Retrotransposon Copia-like N-terminal" evidence="2">
    <location>
        <begin position="90"/>
        <end position="128"/>
    </location>
</feature>
<evidence type="ECO:0000313" key="3">
    <source>
        <dbReference type="EMBL" id="KAE9594256.1"/>
    </source>
</evidence>
<keyword evidence="1" id="KW-0472">Membrane</keyword>
<name>A0A6A4NKQ7_LUPAL</name>
<reference evidence="4" key="1">
    <citation type="journal article" date="2020" name="Nat. Commun.">
        <title>Genome sequence of the cluster root forming white lupin.</title>
        <authorList>
            <person name="Hufnagel B."/>
            <person name="Marques A."/>
            <person name="Soriano A."/>
            <person name="Marques L."/>
            <person name="Divol F."/>
            <person name="Doumas P."/>
            <person name="Sallet E."/>
            <person name="Mancinotti D."/>
            <person name="Carrere S."/>
            <person name="Marande W."/>
            <person name="Arribat S."/>
            <person name="Keller J."/>
            <person name="Huneau C."/>
            <person name="Blein T."/>
            <person name="Aime D."/>
            <person name="Laguerre M."/>
            <person name="Taylor J."/>
            <person name="Schubert V."/>
            <person name="Nelson M."/>
            <person name="Geu-Flores F."/>
            <person name="Crespi M."/>
            <person name="Gallardo-Guerrero K."/>
            <person name="Delaux P.-M."/>
            <person name="Salse J."/>
            <person name="Berges H."/>
            <person name="Guyot R."/>
            <person name="Gouzy J."/>
            <person name="Peret B."/>
        </authorList>
    </citation>
    <scope>NUCLEOTIDE SEQUENCE [LARGE SCALE GENOMIC DNA]</scope>
    <source>
        <strain evidence="4">cv. Amiga</strain>
    </source>
</reference>
<evidence type="ECO:0000259" key="2">
    <source>
        <dbReference type="Pfam" id="PF14244"/>
    </source>
</evidence>
<protein>
    <submittedName>
        <fullName evidence="3">Putative gag-polypeptide of LTR copia-type</fullName>
    </submittedName>
</protein>
<keyword evidence="1" id="KW-0812">Transmembrane</keyword>
<dbReference type="EMBL" id="WOCE01000018">
    <property type="protein sequence ID" value="KAE9594256.1"/>
    <property type="molecule type" value="Genomic_DNA"/>
</dbReference>
<proteinExistence type="predicted"/>
<dbReference type="OrthoDB" id="1423656at2759"/>
<evidence type="ECO:0000256" key="1">
    <source>
        <dbReference type="SAM" id="Phobius"/>
    </source>
</evidence>
<dbReference type="Pfam" id="PF14244">
    <property type="entry name" value="Retrotran_gag_3"/>
    <property type="match status" value="1"/>
</dbReference>
<dbReference type="AlphaFoldDB" id="A0A6A4NKQ7"/>
<gene>
    <name evidence="3" type="ORF">Lalb_Chr18g0051861</name>
</gene>